<organism evidence="1 2">
    <name type="scientific">Parvularcula dongshanensis</name>
    <dbReference type="NCBI Taxonomy" id="1173995"/>
    <lineage>
        <taxon>Bacteria</taxon>
        <taxon>Pseudomonadati</taxon>
        <taxon>Pseudomonadota</taxon>
        <taxon>Alphaproteobacteria</taxon>
        <taxon>Parvularculales</taxon>
        <taxon>Parvularculaceae</taxon>
        <taxon>Parvularcula</taxon>
    </lineage>
</organism>
<name>A0A840I2S6_9PROT</name>
<dbReference type="EMBL" id="JACHOB010000002">
    <property type="protein sequence ID" value="MBB4659047.1"/>
    <property type="molecule type" value="Genomic_DNA"/>
</dbReference>
<comment type="caution">
    <text evidence="1">The sequence shown here is derived from an EMBL/GenBank/DDBJ whole genome shotgun (WGS) entry which is preliminary data.</text>
</comment>
<dbReference type="InterPro" id="IPR016024">
    <property type="entry name" value="ARM-type_fold"/>
</dbReference>
<dbReference type="SUPFAM" id="SSF48371">
    <property type="entry name" value="ARM repeat"/>
    <property type="match status" value="1"/>
</dbReference>
<dbReference type="AlphaFoldDB" id="A0A840I2S6"/>
<keyword evidence="2" id="KW-1185">Reference proteome</keyword>
<dbReference type="Gene3D" id="1.25.10.10">
    <property type="entry name" value="Leucine-rich Repeat Variant"/>
    <property type="match status" value="1"/>
</dbReference>
<evidence type="ECO:0000313" key="1">
    <source>
        <dbReference type="EMBL" id="MBB4659047.1"/>
    </source>
</evidence>
<accession>A0A840I2S6</accession>
<protein>
    <submittedName>
        <fullName evidence="1">HEAT repeat protein</fullName>
    </submittedName>
</protein>
<reference evidence="1 2" key="1">
    <citation type="submission" date="2020-08" db="EMBL/GenBank/DDBJ databases">
        <title>Genomic Encyclopedia of Type Strains, Phase IV (KMG-IV): sequencing the most valuable type-strain genomes for metagenomic binning, comparative biology and taxonomic classification.</title>
        <authorList>
            <person name="Goeker M."/>
        </authorList>
    </citation>
    <scope>NUCLEOTIDE SEQUENCE [LARGE SCALE GENOMIC DNA]</scope>
    <source>
        <strain evidence="1 2">DSM 102850</strain>
    </source>
</reference>
<evidence type="ECO:0000313" key="2">
    <source>
        <dbReference type="Proteomes" id="UP000563524"/>
    </source>
</evidence>
<sequence>MTEIVPVPTLDAVVAHRRAGRDDAAWELLAVLHRRGAPTDVEAAVGMADSEDPIEREAAADLLARIGWSARPSGFTSKAVPVLSRLLADVSPAVQAAAIHGLYHQDAAEVLLDHLQLASHEDAEVRHAVASCLPGDEEAGWQTLILLSADEDATVRDWATFSLGAQSDADGPEIRAALTARLSDEDEDTRTEAIYGLAKRQVPEGIEALKAALCEKEPLTILLEVAGLSRVPELIPFLEARLGEFEDDADLNAALEILREAASAD</sequence>
<dbReference type="Proteomes" id="UP000563524">
    <property type="component" value="Unassembled WGS sequence"/>
</dbReference>
<proteinExistence type="predicted"/>
<dbReference type="Pfam" id="PF13646">
    <property type="entry name" value="HEAT_2"/>
    <property type="match status" value="1"/>
</dbReference>
<dbReference type="InterPro" id="IPR011989">
    <property type="entry name" value="ARM-like"/>
</dbReference>
<gene>
    <name evidence="1" type="ORF">GGQ59_001561</name>
</gene>